<name>A0A182QJM9_9DIPT</name>
<reference evidence="3" key="1">
    <citation type="submission" date="2014-01" db="EMBL/GenBank/DDBJ databases">
        <title>The Genome Sequence of Anopheles farauti FAR1 (V2).</title>
        <authorList>
            <consortium name="The Broad Institute Genomics Platform"/>
            <person name="Neafsey D.E."/>
            <person name="Besansky N."/>
            <person name="Howell P."/>
            <person name="Walton C."/>
            <person name="Young S.K."/>
            <person name="Zeng Q."/>
            <person name="Gargeya S."/>
            <person name="Fitzgerald M."/>
            <person name="Haas B."/>
            <person name="Abouelleil A."/>
            <person name="Allen A.W."/>
            <person name="Alvarado L."/>
            <person name="Arachchi H.M."/>
            <person name="Berlin A.M."/>
            <person name="Chapman S.B."/>
            <person name="Gainer-Dewar J."/>
            <person name="Goldberg J."/>
            <person name="Griggs A."/>
            <person name="Gujja S."/>
            <person name="Hansen M."/>
            <person name="Howarth C."/>
            <person name="Imamovic A."/>
            <person name="Ireland A."/>
            <person name="Larimer J."/>
            <person name="McCowan C."/>
            <person name="Murphy C."/>
            <person name="Pearson M."/>
            <person name="Poon T.W."/>
            <person name="Priest M."/>
            <person name="Roberts A."/>
            <person name="Saif S."/>
            <person name="Shea T."/>
            <person name="Sisk P."/>
            <person name="Sykes S."/>
            <person name="Wortman J."/>
            <person name="Nusbaum C."/>
            <person name="Birren B."/>
        </authorList>
    </citation>
    <scope>NUCLEOTIDE SEQUENCE [LARGE SCALE GENOMIC DNA]</scope>
    <source>
        <strain evidence="3">FAR1</strain>
    </source>
</reference>
<sequence>MAPERHAAERTRREKTAQARNTRRNERRNETRRSETVRLNAVRPASRTPLPNALARREANHELMRRLLKLFAAEKSDNDSDTVKESSLDSDSDGDGDVPSHQKVMAADDCVVACREGVVEVSRHGRVAGTLAAFFDGRGQRLTCPLVLGGCVKPCLRIICHVHPLPGGRHSSQSSPICGVHQYAGDRGDLAGWKANPRLLRSVGAFPHPDRVHCSLLLKCFLQGCPYVVVLRRVVYISDRYLGLILKDLDRSPIAENSLDALSHCSGIRPSAELHFQVASCCPLADTNGELNILQGGR</sequence>
<feature type="compositionally biased region" description="Basic and acidic residues" evidence="1">
    <location>
        <begin position="1"/>
        <end position="36"/>
    </location>
</feature>
<evidence type="ECO:0000256" key="1">
    <source>
        <dbReference type="SAM" id="MobiDB-lite"/>
    </source>
</evidence>
<accession>A0A182QJM9</accession>
<reference evidence="2" key="2">
    <citation type="submission" date="2020-05" db="UniProtKB">
        <authorList>
            <consortium name="EnsemblMetazoa"/>
        </authorList>
    </citation>
    <scope>IDENTIFICATION</scope>
    <source>
        <strain evidence="2">FAR1</strain>
    </source>
</reference>
<feature type="region of interest" description="Disordered" evidence="1">
    <location>
        <begin position="1"/>
        <end position="54"/>
    </location>
</feature>
<dbReference type="VEuPathDB" id="VectorBase:AFAF011584"/>
<evidence type="ECO:0000313" key="2">
    <source>
        <dbReference type="EnsemblMetazoa" id="AFAF011584-PA"/>
    </source>
</evidence>
<feature type="region of interest" description="Disordered" evidence="1">
    <location>
        <begin position="75"/>
        <end position="101"/>
    </location>
</feature>
<dbReference type="AlphaFoldDB" id="A0A182QJM9"/>
<keyword evidence="3" id="KW-1185">Reference proteome</keyword>
<feature type="compositionally biased region" description="Basic and acidic residues" evidence="1">
    <location>
        <begin position="75"/>
        <end position="87"/>
    </location>
</feature>
<proteinExistence type="predicted"/>
<evidence type="ECO:0000313" key="3">
    <source>
        <dbReference type="Proteomes" id="UP000075886"/>
    </source>
</evidence>
<protein>
    <submittedName>
        <fullName evidence="2">Uncharacterized protein</fullName>
    </submittedName>
</protein>
<dbReference type="EnsemblMetazoa" id="AFAF011584-RA">
    <property type="protein sequence ID" value="AFAF011584-PA"/>
    <property type="gene ID" value="AFAF011584"/>
</dbReference>
<dbReference type="Proteomes" id="UP000075886">
    <property type="component" value="Unassembled WGS sequence"/>
</dbReference>
<organism evidence="2 3">
    <name type="scientific">Anopheles farauti</name>
    <dbReference type="NCBI Taxonomy" id="69004"/>
    <lineage>
        <taxon>Eukaryota</taxon>
        <taxon>Metazoa</taxon>
        <taxon>Ecdysozoa</taxon>
        <taxon>Arthropoda</taxon>
        <taxon>Hexapoda</taxon>
        <taxon>Insecta</taxon>
        <taxon>Pterygota</taxon>
        <taxon>Neoptera</taxon>
        <taxon>Endopterygota</taxon>
        <taxon>Diptera</taxon>
        <taxon>Nematocera</taxon>
        <taxon>Culicoidea</taxon>
        <taxon>Culicidae</taxon>
        <taxon>Anophelinae</taxon>
        <taxon>Anopheles</taxon>
    </lineage>
</organism>
<dbReference type="EMBL" id="AXCN02001933">
    <property type="status" value="NOT_ANNOTATED_CDS"/>
    <property type="molecule type" value="Genomic_DNA"/>
</dbReference>